<dbReference type="Proteomes" id="UP001175227">
    <property type="component" value="Unassembled WGS sequence"/>
</dbReference>
<reference evidence="1" key="1">
    <citation type="submission" date="2023-06" db="EMBL/GenBank/DDBJ databases">
        <authorList>
            <consortium name="Lawrence Berkeley National Laboratory"/>
            <person name="Ahrendt S."/>
            <person name="Sahu N."/>
            <person name="Indic B."/>
            <person name="Wong-Bajracharya J."/>
            <person name="Merenyi Z."/>
            <person name="Ke H.-M."/>
            <person name="Monk M."/>
            <person name="Kocsube S."/>
            <person name="Drula E."/>
            <person name="Lipzen A."/>
            <person name="Balint B."/>
            <person name="Henrissat B."/>
            <person name="Andreopoulos B."/>
            <person name="Martin F.M."/>
            <person name="Harder C.B."/>
            <person name="Rigling D."/>
            <person name="Ford K.L."/>
            <person name="Foster G.D."/>
            <person name="Pangilinan J."/>
            <person name="Papanicolaou A."/>
            <person name="Barry K."/>
            <person name="LaButti K."/>
            <person name="Viragh M."/>
            <person name="Koriabine M."/>
            <person name="Yan M."/>
            <person name="Riley R."/>
            <person name="Champramary S."/>
            <person name="Plett K.L."/>
            <person name="Tsai I.J."/>
            <person name="Slot J."/>
            <person name="Sipos G."/>
            <person name="Plett J."/>
            <person name="Nagy L.G."/>
            <person name="Grigoriev I.V."/>
        </authorList>
    </citation>
    <scope>NUCLEOTIDE SEQUENCE</scope>
    <source>
        <strain evidence="1">ICMP 16352</strain>
    </source>
</reference>
<organism evidence="1 2">
    <name type="scientific">Armillaria novae-zelandiae</name>
    <dbReference type="NCBI Taxonomy" id="153914"/>
    <lineage>
        <taxon>Eukaryota</taxon>
        <taxon>Fungi</taxon>
        <taxon>Dikarya</taxon>
        <taxon>Basidiomycota</taxon>
        <taxon>Agaricomycotina</taxon>
        <taxon>Agaricomycetes</taxon>
        <taxon>Agaricomycetidae</taxon>
        <taxon>Agaricales</taxon>
        <taxon>Marasmiineae</taxon>
        <taxon>Physalacriaceae</taxon>
        <taxon>Armillaria</taxon>
    </lineage>
</organism>
<accession>A0AA39KHH0</accession>
<gene>
    <name evidence="1" type="ORF">IW261DRAFT_1578223</name>
</gene>
<keyword evidence="2" id="KW-1185">Reference proteome</keyword>
<protein>
    <submittedName>
        <fullName evidence="1">Uncharacterized protein</fullName>
    </submittedName>
</protein>
<proteinExistence type="predicted"/>
<dbReference type="AlphaFoldDB" id="A0AA39KHH0"/>
<sequence>MTACEALLRAWKSTPPLLQPKSKVFYTGRKGRPRAGIDLTVLGLLTQTHRSAAWLADLFGTHPRTVTHHQQCAGLKGAGQAPFQTVVDANGQEHQIHRPTRPEMSDISDEELDKLLNGIVGRCPGYGCGQIKDALNRLGHRVCRQHIDASKKRVHGPNLTFSQ</sequence>
<dbReference type="EMBL" id="JAUEPR010000202">
    <property type="protein sequence ID" value="KAK0459894.1"/>
    <property type="molecule type" value="Genomic_DNA"/>
</dbReference>
<evidence type="ECO:0000313" key="2">
    <source>
        <dbReference type="Proteomes" id="UP001175227"/>
    </source>
</evidence>
<comment type="caution">
    <text evidence="1">The sequence shown here is derived from an EMBL/GenBank/DDBJ whole genome shotgun (WGS) entry which is preliminary data.</text>
</comment>
<evidence type="ECO:0000313" key="1">
    <source>
        <dbReference type="EMBL" id="KAK0459894.1"/>
    </source>
</evidence>
<name>A0AA39KHH0_9AGAR</name>